<evidence type="ECO:0000313" key="11">
    <source>
        <dbReference type="EMBL" id="AKJ03129.1"/>
    </source>
</evidence>
<dbReference type="GO" id="GO:0003735">
    <property type="term" value="F:structural constituent of ribosome"/>
    <property type="evidence" value="ECO:0007669"/>
    <property type="project" value="InterPro"/>
</dbReference>
<evidence type="ECO:0000313" key="13">
    <source>
        <dbReference type="Proteomes" id="UP000035579"/>
    </source>
</evidence>
<evidence type="ECO:0000256" key="6">
    <source>
        <dbReference type="ARBA" id="ARBA00035160"/>
    </source>
</evidence>
<name>A0AAC8Q951_9BACT</name>
<dbReference type="HAMAP" id="MF_01310">
    <property type="entry name" value="Ribosomal_uS11"/>
    <property type="match status" value="1"/>
</dbReference>
<comment type="function">
    <text evidence="7 8">Located on the platform of the 30S subunit, it bridges several disparate RNA helices of the 16S rRNA. Forms part of the Shine-Dalgarno cleft in the 70S ribosome.</text>
</comment>
<dbReference type="KEGG" id="age:AA314_04755"/>
<gene>
    <name evidence="8" type="primary">rpsK</name>
    <name evidence="11" type="ORF">AA314_04755</name>
    <name evidence="12" type="ORF">ATI61_118198</name>
</gene>
<dbReference type="SUPFAM" id="SSF53137">
    <property type="entry name" value="Translational machinery components"/>
    <property type="match status" value="1"/>
</dbReference>
<evidence type="ECO:0000313" key="12">
    <source>
        <dbReference type="EMBL" id="REG22993.1"/>
    </source>
</evidence>
<dbReference type="Gene3D" id="3.30.420.80">
    <property type="entry name" value="Ribosomal protein S11"/>
    <property type="match status" value="1"/>
</dbReference>
<protein>
    <recommendedName>
        <fullName evidence="6 8">Small ribosomal subunit protein uS11</fullName>
    </recommendedName>
</protein>
<dbReference type="RefSeq" id="WP_053066623.1">
    <property type="nucleotide sequence ID" value="NZ_CP011509.1"/>
</dbReference>
<dbReference type="GO" id="GO:0006412">
    <property type="term" value="P:translation"/>
    <property type="evidence" value="ECO:0007669"/>
    <property type="project" value="UniProtKB-UniRule"/>
</dbReference>
<proteinExistence type="inferred from homology"/>
<keyword evidence="5 8" id="KW-0687">Ribonucleoprotein</keyword>
<keyword evidence="3 8" id="KW-0694">RNA-binding</keyword>
<dbReference type="GO" id="GO:0019843">
    <property type="term" value="F:rRNA binding"/>
    <property type="evidence" value="ECO:0007669"/>
    <property type="project" value="UniProtKB-UniRule"/>
</dbReference>
<evidence type="ECO:0000256" key="10">
    <source>
        <dbReference type="SAM" id="MobiDB-lite"/>
    </source>
</evidence>
<evidence type="ECO:0000256" key="7">
    <source>
        <dbReference type="ARBA" id="ARBA00058053"/>
    </source>
</evidence>
<evidence type="ECO:0000256" key="3">
    <source>
        <dbReference type="ARBA" id="ARBA00022884"/>
    </source>
</evidence>
<dbReference type="InterPro" id="IPR001971">
    <property type="entry name" value="Ribosomal_uS11"/>
</dbReference>
<dbReference type="InterPro" id="IPR036967">
    <property type="entry name" value="Ribosomal_uS11_sf"/>
</dbReference>
<dbReference type="AlphaFoldDB" id="A0AAC8Q951"/>
<comment type="similarity">
    <text evidence="1 8 9">Belongs to the universal ribosomal protein uS11 family.</text>
</comment>
<dbReference type="PROSITE" id="PS00054">
    <property type="entry name" value="RIBOSOMAL_S11"/>
    <property type="match status" value="1"/>
</dbReference>
<dbReference type="Proteomes" id="UP000256345">
    <property type="component" value="Unassembled WGS sequence"/>
</dbReference>
<dbReference type="EMBL" id="QUMU01000018">
    <property type="protein sequence ID" value="REG22993.1"/>
    <property type="molecule type" value="Genomic_DNA"/>
</dbReference>
<evidence type="ECO:0000256" key="9">
    <source>
        <dbReference type="RuleBase" id="RU003629"/>
    </source>
</evidence>
<accession>A0AAC8Q951</accession>
<dbReference type="NCBIfam" id="TIGR03632">
    <property type="entry name" value="uS11_bact"/>
    <property type="match status" value="1"/>
</dbReference>
<feature type="region of interest" description="Disordered" evidence="10">
    <location>
        <begin position="1"/>
        <end position="26"/>
    </location>
</feature>
<evidence type="ECO:0000256" key="5">
    <source>
        <dbReference type="ARBA" id="ARBA00023274"/>
    </source>
</evidence>
<reference evidence="11 13" key="1">
    <citation type="submission" date="2015-05" db="EMBL/GenBank/DDBJ databases">
        <title>Genome assembly of Archangium gephyra DSM 2261.</title>
        <authorList>
            <person name="Sharma G."/>
            <person name="Subramanian S."/>
        </authorList>
    </citation>
    <scope>NUCLEOTIDE SEQUENCE [LARGE SCALE GENOMIC DNA]</scope>
    <source>
        <strain evidence="11 13">DSM 2261</strain>
    </source>
</reference>
<keyword evidence="4 8" id="KW-0689">Ribosomal protein</keyword>
<keyword evidence="2 8" id="KW-0699">rRNA-binding</keyword>
<sequence length="149" mass="15170">MAEETNAPAAPAAAAPATGDAAAAARKKGKKGKKSILNGVVHIQSTFNNTIITITDVSGNVISWSSAGARGFRGSRKSTPFAAQVAAGDAAAKAMEHGLKNVTVLVKGPGAGRESALRALAAAGLKIALIRDVTPIPHNGCRQPKRRRV</sequence>
<comment type="subunit">
    <text evidence="8">Part of the 30S ribosomal subunit. Interacts with proteins S7 and S18. Binds to IF-3.</text>
</comment>
<evidence type="ECO:0000256" key="8">
    <source>
        <dbReference type="HAMAP-Rule" id="MF_01310"/>
    </source>
</evidence>
<evidence type="ECO:0000256" key="4">
    <source>
        <dbReference type="ARBA" id="ARBA00022980"/>
    </source>
</evidence>
<feature type="compositionally biased region" description="Low complexity" evidence="10">
    <location>
        <begin position="7"/>
        <end position="24"/>
    </location>
</feature>
<dbReference type="EMBL" id="CP011509">
    <property type="protein sequence ID" value="AKJ03129.1"/>
    <property type="molecule type" value="Genomic_DNA"/>
</dbReference>
<dbReference type="PIRSF" id="PIRSF002131">
    <property type="entry name" value="Ribosomal_S11"/>
    <property type="match status" value="1"/>
</dbReference>
<dbReference type="NCBIfam" id="NF003698">
    <property type="entry name" value="PRK05309.1"/>
    <property type="match status" value="1"/>
</dbReference>
<evidence type="ECO:0000313" key="14">
    <source>
        <dbReference type="Proteomes" id="UP000256345"/>
    </source>
</evidence>
<reference evidence="12 14" key="2">
    <citation type="submission" date="2018-08" db="EMBL/GenBank/DDBJ databases">
        <title>Genomic Encyclopedia of Archaeal and Bacterial Type Strains, Phase II (KMG-II): from individual species to whole genera.</title>
        <authorList>
            <person name="Goeker M."/>
        </authorList>
    </citation>
    <scope>NUCLEOTIDE SEQUENCE [LARGE SCALE GENOMIC DNA]</scope>
    <source>
        <strain evidence="12 14">DSM 2261</strain>
    </source>
</reference>
<dbReference type="FunFam" id="3.30.420.80:FF:000001">
    <property type="entry name" value="30S ribosomal protein S11"/>
    <property type="match status" value="1"/>
</dbReference>
<organism evidence="11 13">
    <name type="scientific">Archangium gephyra</name>
    <dbReference type="NCBI Taxonomy" id="48"/>
    <lineage>
        <taxon>Bacteria</taxon>
        <taxon>Pseudomonadati</taxon>
        <taxon>Myxococcota</taxon>
        <taxon>Myxococcia</taxon>
        <taxon>Myxococcales</taxon>
        <taxon>Cystobacterineae</taxon>
        <taxon>Archangiaceae</taxon>
        <taxon>Archangium</taxon>
    </lineage>
</organism>
<evidence type="ECO:0000256" key="2">
    <source>
        <dbReference type="ARBA" id="ARBA00022730"/>
    </source>
</evidence>
<keyword evidence="14" id="KW-1185">Reference proteome</keyword>
<dbReference type="Pfam" id="PF00411">
    <property type="entry name" value="Ribosomal_S11"/>
    <property type="match status" value="1"/>
</dbReference>
<dbReference type="GO" id="GO:0005840">
    <property type="term" value="C:ribosome"/>
    <property type="evidence" value="ECO:0007669"/>
    <property type="project" value="UniProtKB-KW"/>
</dbReference>
<dbReference type="InterPro" id="IPR019981">
    <property type="entry name" value="Ribosomal_uS11_bac-type"/>
</dbReference>
<evidence type="ECO:0000256" key="1">
    <source>
        <dbReference type="ARBA" id="ARBA00006194"/>
    </source>
</evidence>
<dbReference type="Proteomes" id="UP000035579">
    <property type="component" value="Chromosome"/>
</dbReference>
<dbReference type="InterPro" id="IPR018102">
    <property type="entry name" value="Ribosomal_uS11_CS"/>
</dbReference>
<dbReference type="GO" id="GO:1990904">
    <property type="term" value="C:ribonucleoprotein complex"/>
    <property type="evidence" value="ECO:0007669"/>
    <property type="project" value="UniProtKB-KW"/>
</dbReference>
<dbReference type="PANTHER" id="PTHR11759">
    <property type="entry name" value="40S RIBOSOMAL PROTEIN S14/30S RIBOSOMAL PROTEIN S11"/>
    <property type="match status" value="1"/>
</dbReference>